<dbReference type="Proteomes" id="UP000006753">
    <property type="component" value="Unassembled WGS sequence"/>
</dbReference>
<organism evidence="2 3">
    <name type="scientific">Marssonina brunnea f. sp. multigermtubi (strain MB_m1)</name>
    <name type="common">Marssonina leaf spot fungus</name>
    <dbReference type="NCBI Taxonomy" id="1072389"/>
    <lineage>
        <taxon>Eukaryota</taxon>
        <taxon>Fungi</taxon>
        <taxon>Dikarya</taxon>
        <taxon>Ascomycota</taxon>
        <taxon>Pezizomycotina</taxon>
        <taxon>Leotiomycetes</taxon>
        <taxon>Helotiales</taxon>
        <taxon>Drepanopezizaceae</taxon>
        <taxon>Drepanopeziza</taxon>
    </lineage>
</organism>
<evidence type="ECO:0000256" key="1">
    <source>
        <dbReference type="SAM" id="Phobius"/>
    </source>
</evidence>
<accession>K1WZ43</accession>
<gene>
    <name evidence="2" type="ORF">MBM_03239</name>
</gene>
<name>K1WZ43_MARBU</name>
<keyword evidence="1" id="KW-1133">Transmembrane helix</keyword>
<reference evidence="2 3" key="1">
    <citation type="journal article" date="2012" name="BMC Genomics">
        <title>Sequencing the genome of Marssonina brunnea reveals fungus-poplar co-evolution.</title>
        <authorList>
            <person name="Zhu S."/>
            <person name="Cao Y.-Z."/>
            <person name="Jiang C."/>
            <person name="Tan B.-Y."/>
            <person name="Wang Z."/>
            <person name="Feng S."/>
            <person name="Zhang L."/>
            <person name="Su X.-H."/>
            <person name="Brejova B."/>
            <person name="Vinar T."/>
            <person name="Xu M."/>
            <person name="Wang M.-X."/>
            <person name="Zhang S.-G."/>
            <person name="Huang M.-R."/>
            <person name="Wu R."/>
            <person name="Zhou Y."/>
        </authorList>
    </citation>
    <scope>NUCLEOTIDE SEQUENCE [LARGE SCALE GENOMIC DNA]</scope>
    <source>
        <strain evidence="2 3">MB_m1</strain>
    </source>
</reference>
<dbReference type="InParanoid" id="K1WZ43"/>
<dbReference type="STRING" id="1072389.K1WZ43"/>
<proteinExistence type="predicted"/>
<keyword evidence="1" id="KW-0472">Membrane</keyword>
<dbReference type="HOGENOM" id="CLU_507219_0_0_1"/>
<evidence type="ECO:0000313" key="2">
    <source>
        <dbReference type="EMBL" id="EKD18246.1"/>
    </source>
</evidence>
<protein>
    <submittedName>
        <fullName evidence="2">Uncharacterized protein</fullName>
    </submittedName>
</protein>
<keyword evidence="1" id="KW-0812">Transmembrane</keyword>
<dbReference type="AlphaFoldDB" id="K1WZ43"/>
<dbReference type="EMBL" id="JH921433">
    <property type="protein sequence ID" value="EKD18246.1"/>
    <property type="molecule type" value="Genomic_DNA"/>
</dbReference>
<evidence type="ECO:0000313" key="3">
    <source>
        <dbReference type="Proteomes" id="UP000006753"/>
    </source>
</evidence>
<keyword evidence="3" id="KW-1185">Reference proteome</keyword>
<feature type="transmembrane region" description="Helical" evidence="1">
    <location>
        <begin position="253"/>
        <end position="277"/>
    </location>
</feature>
<dbReference type="OrthoDB" id="6512771at2759"/>
<sequence>MEASDPTPGQKILDKIANKESDLAQRTRLVVRSLLPRLPSRLYREMAQLTWTWSHGAGAASSLTTAANFPRIPVRRSASRSNNAPCPARSATSCRRRKAVLDATVKDVQSRVATRVLRTPSEVHVPQVVHVFDIESRFDIESSQSLDLTGTPPAQRALPPGIRPVCKPSFVAHLFIQGILLVWAFDHVPRAIKPLQYPGYTEGRRRSELVLAMVGGTLISGVSGLLFAFRFLAPFSHNICERLRIWRHTTDRNVVRLFLISFAACAALAFPVLFCALPSAAFSHQMEHSCLGFDTHVNLGDLGRPPTEFRLPDPTARNKSASHPRTAPDELFEIKQASDYGLGPHEGFRKFVRIKGKLHGTDMAIDFDLREQRWRMLRGTKRLPPVRSGSWYASGNHVTLPELRLQVPNLFYFSQACYYQPFMTVFRTDNMTDAQVEEQSGKRWSGTSEKNVVMRTMNSGTPWYLDDLGVCARTADYDVDVVVAGDGGDGGSVERRPGLGDDLIVPLGLMAALRSDQPFHTLAIITTYYLAAPVSWE</sequence>
<dbReference type="KEGG" id="mbe:MBM_03239"/>
<feature type="transmembrane region" description="Helical" evidence="1">
    <location>
        <begin position="209"/>
        <end position="233"/>
    </location>
</feature>